<accession>A0A2J7R8Q8</accession>
<keyword evidence="15" id="KW-1185">Reference proteome</keyword>
<feature type="domain" description="Alpha-D-phosphohexomutase alpha/beta/alpha" evidence="11">
    <location>
        <begin position="57"/>
        <end position="196"/>
    </location>
</feature>
<dbReference type="PRINTS" id="PR00509">
    <property type="entry name" value="PGMPMM"/>
</dbReference>
<dbReference type="InParanoid" id="A0A2J7R8Q8"/>
<dbReference type="InterPro" id="IPR005844">
    <property type="entry name" value="A-D-PHexomutase_a/b/a-I"/>
</dbReference>
<dbReference type="InterPro" id="IPR016055">
    <property type="entry name" value="A-D-PHexomutase_a/b/a-I/II/III"/>
</dbReference>
<dbReference type="PANTHER" id="PTHR45745:SF1">
    <property type="entry name" value="PHOSPHOGLUCOMUTASE 2B-RELATED"/>
    <property type="match status" value="1"/>
</dbReference>
<dbReference type="InterPro" id="IPR005841">
    <property type="entry name" value="Alpha-D-phosphohexomutase_SF"/>
</dbReference>
<dbReference type="FunCoup" id="A0A2J7R8Q8">
    <property type="interactions" value="515"/>
</dbReference>
<sequence length="612" mass="68746">MQGAMNVEFPLVGDAEIDKKVNEWQQWDKNEKTRGDIYSLCLSKDMDKLRKLLLSRLKFGTAGLRGQMGPGYSQMNDLVIIQTAQGLVVYLEETLRDVTHSNGVVIGYDGRHNSRRWAELTAAILLNHNIPVYLFSKLCPTPFVPFTVLHYKCAAGVMVTASHNPKEDNGYKVYWQNGAQIIPPHDKGIQETILKNLHPWDKSWDTSILSTSERLIDPLHEAMDCYMRALARDMLEPELNLSSKIEITYSAMHGVGYPYMVQAFKAANFKPFVAVEEQKEPDADFPTVRFPNPEEKSALDLSIETANMNNSTVILANDPDADRLAVAEKQSEGDNEWYVFSGNELGALLGWWSWYSHRRRNPDENPSQLYMMASTVSSKILKTIAAAEGFNFIETLTGFKWMGNMAAELQGQGKTVLFAFEEAIGFMCGTEVLDKDGVSAAIRVAEMAAFLSNKGMTLKGKLHELFSMYGYHISDNSYFLCYEQPVIERLFGRLRTFSGSPNTYPQLLLGGKYKVTSVRDLTSGYDSSQPDRKAVLPVSRSSQMITFTFDNGLVATLRTSGTEPKIKYYTELCAPLTEKNLKVIQDTLNEMVTEIISEFLQPDINGLISRSS</sequence>
<comment type="subcellular location">
    <subcellularLocation>
        <location evidence="2">Cytoplasm</location>
    </subcellularLocation>
</comment>
<dbReference type="InterPro" id="IPR005846">
    <property type="entry name" value="A-D-PHexomutase_a/b/a-III"/>
</dbReference>
<evidence type="ECO:0000256" key="3">
    <source>
        <dbReference type="ARBA" id="ARBA00010231"/>
    </source>
</evidence>
<keyword evidence="4" id="KW-0963">Cytoplasm</keyword>
<evidence type="ECO:0000259" key="13">
    <source>
        <dbReference type="Pfam" id="PF02880"/>
    </source>
</evidence>
<evidence type="ECO:0000256" key="1">
    <source>
        <dbReference type="ARBA" id="ARBA00001946"/>
    </source>
</evidence>
<evidence type="ECO:0000313" key="15">
    <source>
        <dbReference type="Proteomes" id="UP000235965"/>
    </source>
</evidence>
<gene>
    <name evidence="14" type="ORF">B7P43_G00496</name>
</gene>
<organism evidence="14 15">
    <name type="scientific">Cryptotermes secundus</name>
    <dbReference type="NCBI Taxonomy" id="105785"/>
    <lineage>
        <taxon>Eukaryota</taxon>
        <taxon>Metazoa</taxon>
        <taxon>Ecdysozoa</taxon>
        <taxon>Arthropoda</taxon>
        <taxon>Hexapoda</taxon>
        <taxon>Insecta</taxon>
        <taxon>Pterygota</taxon>
        <taxon>Neoptera</taxon>
        <taxon>Polyneoptera</taxon>
        <taxon>Dictyoptera</taxon>
        <taxon>Blattodea</taxon>
        <taxon>Blattoidea</taxon>
        <taxon>Termitoidae</taxon>
        <taxon>Kalotermitidae</taxon>
        <taxon>Cryptotermitinae</taxon>
        <taxon>Cryptotermes</taxon>
    </lineage>
</organism>
<evidence type="ECO:0000256" key="2">
    <source>
        <dbReference type="ARBA" id="ARBA00004496"/>
    </source>
</evidence>
<dbReference type="SUPFAM" id="SSF55957">
    <property type="entry name" value="Phosphoglucomutase, C-terminal domain"/>
    <property type="match status" value="1"/>
</dbReference>
<dbReference type="CDD" id="cd05799">
    <property type="entry name" value="PGM2"/>
    <property type="match status" value="1"/>
</dbReference>
<dbReference type="PROSITE" id="PS00710">
    <property type="entry name" value="PGM_PMM"/>
    <property type="match status" value="1"/>
</dbReference>
<evidence type="ECO:0000259" key="11">
    <source>
        <dbReference type="Pfam" id="PF02878"/>
    </source>
</evidence>
<dbReference type="FunFam" id="3.40.120.10:FF:000017">
    <property type="entry name" value="glucose 1,6-bisphosphate synthase"/>
    <property type="match status" value="1"/>
</dbReference>
<comment type="similarity">
    <text evidence="3">Belongs to the phosphohexose mutase family.</text>
</comment>
<dbReference type="Proteomes" id="UP000235965">
    <property type="component" value="Unassembled WGS sequence"/>
</dbReference>
<name>A0A2J7R8Q8_9NEOP</name>
<dbReference type="AlphaFoldDB" id="A0A2J7R8Q8"/>
<dbReference type="Pfam" id="PF02880">
    <property type="entry name" value="PGM_PMM_III"/>
    <property type="match status" value="1"/>
</dbReference>
<protein>
    <submittedName>
        <fullName evidence="14">Phosphoglucomutase-2</fullName>
    </submittedName>
</protein>
<feature type="domain" description="Alpha-D-phosphohexomutase alpha/beta/alpha" evidence="12">
    <location>
        <begin position="226"/>
        <end position="329"/>
    </location>
</feature>
<dbReference type="InterPro" id="IPR036900">
    <property type="entry name" value="A-D-PHexomutase_C_sf"/>
</dbReference>
<keyword evidence="7" id="KW-0479">Metal-binding</keyword>
<dbReference type="Pfam" id="PF02879">
    <property type="entry name" value="PGM_PMM_II"/>
    <property type="match status" value="1"/>
</dbReference>
<dbReference type="InterPro" id="IPR005845">
    <property type="entry name" value="A-D-PHexomutase_a/b/a-II"/>
</dbReference>
<dbReference type="GO" id="GO:0005634">
    <property type="term" value="C:nucleus"/>
    <property type="evidence" value="ECO:0007669"/>
    <property type="project" value="TreeGrafter"/>
</dbReference>
<dbReference type="GO" id="GO:0005737">
    <property type="term" value="C:cytoplasm"/>
    <property type="evidence" value="ECO:0007669"/>
    <property type="project" value="UniProtKB-SubCell"/>
</dbReference>
<evidence type="ECO:0000256" key="10">
    <source>
        <dbReference type="ARBA" id="ARBA00023277"/>
    </source>
</evidence>
<keyword evidence="6" id="KW-0597">Phosphoprotein</keyword>
<dbReference type="STRING" id="105785.A0A2J7R8Q8"/>
<evidence type="ECO:0000313" key="14">
    <source>
        <dbReference type="EMBL" id="PNF37214.1"/>
    </source>
</evidence>
<reference evidence="14 15" key="1">
    <citation type="submission" date="2017-12" db="EMBL/GenBank/DDBJ databases">
        <title>Hemimetabolous genomes reveal molecular basis of termite eusociality.</title>
        <authorList>
            <person name="Harrison M.C."/>
            <person name="Jongepier E."/>
            <person name="Robertson H.M."/>
            <person name="Arning N."/>
            <person name="Bitard-Feildel T."/>
            <person name="Chao H."/>
            <person name="Childers C.P."/>
            <person name="Dinh H."/>
            <person name="Doddapaneni H."/>
            <person name="Dugan S."/>
            <person name="Gowin J."/>
            <person name="Greiner C."/>
            <person name="Han Y."/>
            <person name="Hu H."/>
            <person name="Hughes D.S.T."/>
            <person name="Huylmans A.-K."/>
            <person name="Kemena C."/>
            <person name="Kremer L.P.M."/>
            <person name="Lee S.L."/>
            <person name="Lopez-Ezquerra A."/>
            <person name="Mallet L."/>
            <person name="Monroy-Kuhn J.M."/>
            <person name="Moser A."/>
            <person name="Murali S.C."/>
            <person name="Muzny D.M."/>
            <person name="Otani S."/>
            <person name="Piulachs M.-D."/>
            <person name="Poelchau M."/>
            <person name="Qu J."/>
            <person name="Schaub F."/>
            <person name="Wada-Katsumata A."/>
            <person name="Worley K.C."/>
            <person name="Xie Q."/>
            <person name="Ylla G."/>
            <person name="Poulsen M."/>
            <person name="Gibbs R.A."/>
            <person name="Schal C."/>
            <person name="Richards S."/>
            <person name="Belles X."/>
            <person name="Korb J."/>
            <person name="Bornberg-Bauer E."/>
        </authorList>
    </citation>
    <scope>NUCLEOTIDE SEQUENCE [LARGE SCALE GENOMIC DNA]</scope>
    <source>
        <tissue evidence="14">Whole body</tissue>
    </source>
</reference>
<dbReference type="EMBL" id="NEVH01006721">
    <property type="protein sequence ID" value="PNF37214.1"/>
    <property type="molecule type" value="Genomic_DNA"/>
</dbReference>
<evidence type="ECO:0000256" key="7">
    <source>
        <dbReference type="ARBA" id="ARBA00022723"/>
    </source>
</evidence>
<evidence type="ECO:0000256" key="8">
    <source>
        <dbReference type="ARBA" id="ARBA00022842"/>
    </source>
</evidence>
<dbReference type="Gene3D" id="3.40.120.10">
    <property type="entry name" value="Alpha-D-Glucose-1,6-Bisphosphate, subunit A, domain 3"/>
    <property type="match status" value="3"/>
</dbReference>
<evidence type="ECO:0000259" key="12">
    <source>
        <dbReference type="Pfam" id="PF02879"/>
    </source>
</evidence>
<evidence type="ECO:0000256" key="9">
    <source>
        <dbReference type="ARBA" id="ARBA00023235"/>
    </source>
</evidence>
<dbReference type="GO" id="GO:0000287">
    <property type="term" value="F:magnesium ion binding"/>
    <property type="evidence" value="ECO:0007669"/>
    <property type="project" value="InterPro"/>
</dbReference>
<comment type="cofactor">
    <cofactor evidence="1">
        <name>Mg(2+)</name>
        <dbReference type="ChEBI" id="CHEBI:18420"/>
    </cofactor>
</comment>
<keyword evidence="10" id="KW-0119">Carbohydrate metabolism</keyword>
<dbReference type="GO" id="GO:0006006">
    <property type="term" value="P:glucose metabolic process"/>
    <property type="evidence" value="ECO:0007669"/>
    <property type="project" value="UniProtKB-KW"/>
</dbReference>
<dbReference type="SUPFAM" id="SSF53738">
    <property type="entry name" value="Phosphoglucomutase, first 3 domains"/>
    <property type="match status" value="3"/>
</dbReference>
<dbReference type="InterPro" id="IPR016066">
    <property type="entry name" value="A-D-PHexomutase_CS"/>
</dbReference>
<evidence type="ECO:0000256" key="6">
    <source>
        <dbReference type="ARBA" id="ARBA00022553"/>
    </source>
</evidence>
<keyword evidence="9" id="KW-0413">Isomerase</keyword>
<keyword evidence="5" id="KW-0313">Glucose metabolism</keyword>
<dbReference type="PANTHER" id="PTHR45745">
    <property type="entry name" value="PHOSPHOMANNOMUTASE 45A"/>
    <property type="match status" value="1"/>
</dbReference>
<dbReference type="FunFam" id="3.40.120.10:FF:000035">
    <property type="entry name" value="Pgm3p"/>
    <property type="match status" value="1"/>
</dbReference>
<evidence type="ECO:0000256" key="5">
    <source>
        <dbReference type="ARBA" id="ARBA00022526"/>
    </source>
</evidence>
<proteinExistence type="inferred from homology"/>
<keyword evidence="8" id="KW-0460">Magnesium</keyword>
<comment type="caution">
    <text evidence="14">The sequence shown here is derived from an EMBL/GenBank/DDBJ whole genome shotgun (WGS) entry which is preliminary data.</text>
</comment>
<dbReference type="Pfam" id="PF02878">
    <property type="entry name" value="PGM_PMM_I"/>
    <property type="match status" value="1"/>
</dbReference>
<feature type="domain" description="Alpha-D-phosphohexomutase alpha/beta/alpha" evidence="13">
    <location>
        <begin position="363"/>
        <end position="467"/>
    </location>
</feature>
<dbReference type="GO" id="GO:0008973">
    <property type="term" value="F:phosphopentomutase activity"/>
    <property type="evidence" value="ECO:0007669"/>
    <property type="project" value="TreeGrafter"/>
</dbReference>
<dbReference type="GO" id="GO:0006166">
    <property type="term" value="P:purine ribonucleoside salvage"/>
    <property type="evidence" value="ECO:0007669"/>
    <property type="project" value="TreeGrafter"/>
</dbReference>
<evidence type="ECO:0000256" key="4">
    <source>
        <dbReference type="ARBA" id="ARBA00022490"/>
    </source>
</evidence>
<dbReference type="OrthoDB" id="8300170at2759"/>